<dbReference type="GeneID" id="96655678"/>
<evidence type="ECO:0000313" key="2">
    <source>
        <dbReference type="Proteomes" id="UP000475666"/>
    </source>
</evidence>
<accession>A0A6G3TT87</accession>
<dbReference type="AlphaFoldDB" id="A0A6G3TT87"/>
<dbReference type="EMBL" id="JAAGMQ010001285">
    <property type="protein sequence ID" value="NEC39947.1"/>
    <property type="molecule type" value="Genomic_DNA"/>
</dbReference>
<evidence type="ECO:0000313" key="1">
    <source>
        <dbReference type="EMBL" id="NEC39947.1"/>
    </source>
</evidence>
<organism evidence="1 2">
    <name type="scientific">Streptomyces rubrogriseus</name>
    <dbReference type="NCBI Taxonomy" id="194673"/>
    <lineage>
        <taxon>Bacteria</taxon>
        <taxon>Bacillati</taxon>
        <taxon>Actinomycetota</taxon>
        <taxon>Actinomycetes</taxon>
        <taxon>Kitasatosporales</taxon>
        <taxon>Streptomycetaceae</taxon>
        <taxon>Streptomyces</taxon>
        <taxon>Streptomyces violaceoruber group</taxon>
    </lineage>
</organism>
<dbReference type="Proteomes" id="UP000475666">
    <property type="component" value="Unassembled WGS sequence"/>
</dbReference>
<protein>
    <submittedName>
        <fullName evidence="1">Uncharacterized protein</fullName>
    </submittedName>
</protein>
<dbReference type="RefSeq" id="WP_109033178.1">
    <property type="nucleotide sequence ID" value="NZ_BEWD01000008.1"/>
</dbReference>
<comment type="caution">
    <text evidence="1">The sequence shown here is derived from an EMBL/GenBank/DDBJ whole genome shotgun (WGS) entry which is preliminary data.</text>
</comment>
<name>A0A6G3TT87_9ACTN</name>
<proteinExistence type="predicted"/>
<sequence length="103" mass="10882">MADLAKEAASLHKAASGLRAVGHHTAKPLQEFESASQDLSALGALGSLLGAKDDIEEGMTTLVKLTKQLDEEWETEAKFMGDVSDAFDLLEVLLTAAARAKKG</sequence>
<gene>
    <name evidence="1" type="ORF">G3I66_43485</name>
</gene>
<reference evidence="1 2" key="1">
    <citation type="submission" date="2020-01" db="EMBL/GenBank/DDBJ databases">
        <title>Insect and environment-associated Actinomycetes.</title>
        <authorList>
            <person name="Currrie C."/>
            <person name="Chevrette M."/>
            <person name="Carlson C."/>
            <person name="Stubbendieck R."/>
            <person name="Wendt-Pienkowski E."/>
        </authorList>
    </citation>
    <scope>NUCLEOTIDE SEQUENCE [LARGE SCALE GENOMIC DNA]</scope>
    <source>
        <strain evidence="1 2">SID7739</strain>
    </source>
</reference>